<dbReference type="AlphaFoldDB" id="A0A7H9HM16"/>
<dbReference type="GO" id="GO:0006338">
    <property type="term" value="P:chromatin remodeling"/>
    <property type="evidence" value="ECO:0007669"/>
    <property type="project" value="InterPro"/>
</dbReference>
<name>A0A7H9HM16_9SACH</name>
<dbReference type="Gene3D" id="6.20.420.10">
    <property type="match status" value="1"/>
</dbReference>
<dbReference type="GO" id="GO:0016514">
    <property type="term" value="C:SWI/SNF complex"/>
    <property type="evidence" value="ECO:0007669"/>
    <property type="project" value="InterPro"/>
</dbReference>
<dbReference type="Proteomes" id="UP000510647">
    <property type="component" value="Chromosome 1"/>
</dbReference>
<dbReference type="OrthoDB" id="4063132at2759"/>
<reference evidence="2 3" key="1">
    <citation type="submission" date="2020-06" db="EMBL/GenBank/DDBJ databases">
        <title>The yeast mating-type switching endonuclease HO is a domesticated member of an unorthodox homing genetic element family.</title>
        <authorList>
            <person name="Coughlan A.Y."/>
            <person name="Lombardi L."/>
            <person name="Braun-Galleani S."/>
            <person name="Martos A.R."/>
            <person name="Galeote V."/>
            <person name="Bigey F."/>
            <person name="Dequin S."/>
            <person name="Byrne K.P."/>
            <person name="Wolfe K.H."/>
        </authorList>
    </citation>
    <scope>NUCLEOTIDE SEQUENCE [LARGE SCALE GENOMIC DNA]</scope>
    <source>
        <strain evidence="2 3">CBS2947</strain>
    </source>
</reference>
<feature type="compositionally biased region" description="Basic and acidic residues" evidence="1">
    <location>
        <begin position="142"/>
        <end position="159"/>
    </location>
</feature>
<evidence type="ECO:0000313" key="2">
    <source>
        <dbReference type="EMBL" id="QLQ77797.1"/>
    </source>
</evidence>
<dbReference type="EMBL" id="CP059267">
    <property type="protein sequence ID" value="QLQ77797.1"/>
    <property type="molecule type" value="Genomic_DNA"/>
</dbReference>
<evidence type="ECO:0000256" key="1">
    <source>
        <dbReference type="SAM" id="MobiDB-lite"/>
    </source>
</evidence>
<feature type="region of interest" description="Disordered" evidence="1">
    <location>
        <begin position="133"/>
        <end position="185"/>
    </location>
</feature>
<feature type="region of interest" description="Disordered" evidence="1">
    <location>
        <begin position="94"/>
        <end position="120"/>
    </location>
</feature>
<dbReference type="InterPro" id="IPR018304">
    <property type="entry name" value="Rtt102"/>
</dbReference>
<proteinExistence type="predicted"/>
<organism evidence="2 3">
    <name type="scientific">Torulaspora globosa</name>
    <dbReference type="NCBI Taxonomy" id="48254"/>
    <lineage>
        <taxon>Eukaryota</taxon>
        <taxon>Fungi</taxon>
        <taxon>Dikarya</taxon>
        <taxon>Ascomycota</taxon>
        <taxon>Saccharomycotina</taxon>
        <taxon>Saccharomycetes</taxon>
        <taxon>Saccharomycetales</taxon>
        <taxon>Saccharomycetaceae</taxon>
        <taxon>Torulaspora</taxon>
    </lineage>
</organism>
<evidence type="ECO:0000313" key="3">
    <source>
        <dbReference type="Proteomes" id="UP000510647"/>
    </source>
</evidence>
<protein>
    <submittedName>
        <fullName evidence="2">Uncharacterized protein</fullName>
    </submittedName>
</protein>
<gene>
    <name evidence="2" type="ORF">HG537_0A00440</name>
</gene>
<dbReference type="GO" id="GO:0016586">
    <property type="term" value="C:RSC-type complex"/>
    <property type="evidence" value="ECO:0007669"/>
    <property type="project" value="InterPro"/>
</dbReference>
<keyword evidence="3" id="KW-1185">Reference proteome</keyword>
<sequence>MESLIYRANNTSYLSVSEKKSHWKYDWYTASRPEIVSGSHGNSSGEAGRSETDSHKNAFKFKTWLKCEMPASNDFGEIEETDLFELSNYSMDRVNGTSSGAARAPGEGGRNNSLTVEDIRGAVGDAESMIALSSAGTSVPKAGEKDKASSSNVDEKPEVTESSNASEETESQVANKDAEGDVAME</sequence>
<accession>A0A7H9HM16</accession>
<dbReference type="Pfam" id="PF09510">
    <property type="entry name" value="Rtt102p"/>
    <property type="match status" value="1"/>
</dbReference>